<keyword evidence="2" id="KW-0378">Hydrolase</keyword>
<evidence type="ECO:0000313" key="2">
    <source>
        <dbReference type="EMBL" id="MPR31838.1"/>
    </source>
</evidence>
<reference evidence="2 3" key="1">
    <citation type="submission" date="2019-10" db="EMBL/GenBank/DDBJ databases">
        <title>Draft Genome Sequence of Cytophagaceae sp. SJW1-29.</title>
        <authorList>
            <person name="Choi A."/>
        </authorList>
    </citation>
    <scope>NUCLEOTIDE SEQUENCE [LARGE SCALE GENOMIC DNA]</scope>
    <source>
        <strain evidence="2 3">SJW1-29</strain>
    </source>
</reference>
<dbReference type="EMBL" id="WHLY01000001">
    <property type="protein sequence ID" value="MPR31838.1"/>
    <property type="molecule type" value="Genomic_DNA"/>
</dbReference>
<dbReference type="SUPFAM" id="SSF56601">
    <property type="entry name" value="beta-lactamase/transpeptidase-like"/>
    <property type="match status" value="1"/>
</dbReference>
<dbReference type="PANTHER" id="PTHR46825">
    <property type="entry name" value="D-ALANYL-D-ALANINE-CARBOXYPEPTIDASE/ENDOPEPTIDASE AMPH"/>
    <property type="match status" value="1"/>
</dbReference>
<dbReference type="InterPro" id="IPR050491">
    <property type="entry name" value="AmpC-like"/>
</dbReference>
<sequence length="463" mass="51252">MNLHKILTTVLALMYFHCPRGYAQTESAAAKLLHDYLITQHQRMGFNGVVMVSANNSLIYQDAVGMASKELDVPITPQSVFRIASITKQFTALLTVLAAKKGKFALTDSLAGFFPELTDPTWRKITLHQLLTHTSGLPHNEGIVNYWSVKSFLPLSDKQAMAEIFDLKLLAEPGKETHYSSPGYFLLAGVLEKVYQDTYANILAIKIGEPLRLSNTGVASSRKMIPRLTSAYHMLGDCLIVAPNRDFSLMKGSGDLYASAEDLTRWNSSLLDGTLWPGEIKEKLFSVQNPQPVNGREDGYGYGWFIRPGGNRTREAYYTGGGTFGCSAISVIYPEENMSIVILSNVSALPVDELWKDVEKIVFGDDFELPVVHQEKKLPAGHVGKIPGIYVGENGMQLTISLSGNQLYAKLGSNPAFEIYAETLFQFYGKKVAVVLRFQPDKQGNVTRVEADGKGQKFTFKKQ</sequence>
<dbReference type="PANTHER" id="PTHR46825:SF9">
    <property type="entry name" value="BETA-LACTAMASE-RELATED DOMAIN-CONTAINING PROTEIN"/>
    <property type="match status" value="1"/>
</dbReference>
<dbReference type="Gene3D" id="3.40.710.10">
    <property type="entry name" value="DD-peptidase/beta-lactamase superfamily"/>
    <property type="match status" value="1"/>
</dbReference>
<evidence type="ECO:0000313" key="3">
    <source>
        <dbReference type="Proteomes" id="UP000479293"/>
    </source>
</evidence>
<dbReference type="InterPro" id="IPR001466">
    <property type="entry name" value="Beta-lactam-related"/>
</dbReference>
<dbReference type="AlphaFoldDB" id="A0A7C9B9C8"/>
<keyword evidence="3" id="KW-1185">Reference proteome</keyword>
<dbReference type="Pfam" id="PF00144">
    <property type="entry name" value="Beta-lactamase"/>
    <property type="match status" value="1"/>
</dbReference>
<gene>
    <name evidence="2" type="ORF">GBK04_00355</name>
</gene>
<accession>A0A7C9B9C8</accession>
<dbReference type="Proteomes" id="UP000479293">
    <property type="component" value="Unassembled WGS sequence"/>
</dbReference>
<organism evidence="2 3">
    <name type="scientific">Salmonirosea aquatica</name>
    <dbReference type="NCBI Taxonomy" id="2654236"/>
    <lineage>
        <taxon>Bacteria</taxon>
        <taxon>Pseudomonadati</taxon>
        <taxon>Bacteroidota</taxon>
        <taxon>Cytophagia</taxon>
        <taxon>Cytophagales</taxon>
        <taxon>Spirosomataceae</taxon>
        <taxon>Salmonirosea</taxon>
    </lineage>
</organism>
<comment type="caution">
    <text evidence="2">The sequence shown here is derived from an EMBL/GenBank/DDBJ whole genome shotgun (WGS) entry which is preliminary data.</text>
</comment>
<feature type="domain" description="Beta-lactamase-related" evidence="1">
    <location>
        <begin position="46"/>
        <end position="349"/>
    </location>
</feature>
<proteinExistence type="predicted"/>
<dbReference type="RefSeq" id="WP_152755860.1">
    <property type="nucleotide sequence ID" value="NZ_WHLY01000001.1"/>
</dbReference>
<name>A0A7C9B9C8_9BACT</name>
<protein>
    <submittedName>
        <fullName evidence="2">Serine hydrolase</fullName>
    </submittedName>
</protein>
<evidence type="ECO:0000259" key="1">
    <source>
        <dbReference type="Pfam" id="PF00144"/>
    </source>
</evidence>
<dbReference type="InterPro" id="IPR012338">
    <property type="entry name" value="Beta-lactam/transpept-like"/>
</dbReference>
<dbReference type="GO" id="GO:0016787">
    <property type="term" value="F:hydrolase activity"/>
    <property type="evidence" value="ECO:0007669"/>
    <property type="project" value="UniProtKB-KW"/>
</dbReference>